<keyword evidence="1" id="KW-1133">Transmembrane helix</keyword>
<feature type="transmembrane region" description="Helical" evidence="1">
    <location>
        <begin position="56"/>
        <end position="76"/>
    </location>
</feature>
<proteinExistence type="predicted"/>
<name>A0A0V0GXC5_SOLCH</name>
<accession>A0A0V0GXC5</accession>
<dbReference type="EMBL" id="GEDG01029022">
    <property type="protein sequence ID" value="JAP12805.1"/>
    <property type="molecule type" value="Transcribed_RNA"/>
</dbReference>
<sequence length="125" mass="14129">MVWVGVLDGCSELWLLVYVAVAIDLKGVLVWWERETGWFGGGELRARQWIWKRNKIGSVGIVWLVLGLLVCCLLLCGSGKEKWLFWSGVFGWLLLETRKGEMGLFPVTISPEKDEKEEGFRVAGA</sequence>
<dbReference type="AlphaFoldDB" id="A0A0V0GXC5"/>
<organism evidence="2">
    <name type="scientific">Solanum chacoense</name>
    <name type="common">Chaco potato</name>
    <dbReference type="NCBI Taxonomy" id="4108"/>
    <lineage>
        <taxon>Eukaryota</taxon>
        <taxon>Viridiplantae</taxon>
        <taxon>Streptophyta</taxon>
        <taxon>Embryophyta</taxon>
        <taxon>Tracheophyta</taxon>
        <taxon>Spermatophyta</taxon>
        <taxon>Magnoliopsida</taxon>
        <taxon>eudicotyledons</taxon>
        <taxon>Gunneridae</taxon>
        <taxon>Pentapetalae</taxon>
        <taxon>asterids</taxon>
        <taxon>lamiids</taxon>
        <taxon>Solanales</taxon>
        <taxon>Solanaceae</taxon>
        <taxon>Solanoideae</taxon>
        <taxon>Solaneae</taxon>
        <taxon>Solanum</taxon>
    </lineage>
</organism>
<reference evidence="2" key="1">
    <citation type="submission" date="2015-12" db="EMBL/GenBank/DDBJ databases">
        <title>Gene expression during late stages of embryo sac development: a critical building block for successful pollen-pistil interactions.</title>
        <authorList>
            <person name="Liu Y."/>
            <person name="Joly V."/>
            <person name="Sabar M."/>
            <person name="Matton D.P."/>
        </authorList>
    </citation>
    <scope>NUCLEOTIDE SEQUENCE</scope>
</reference>
<protein>
    <submittedName>
        <fullName evidence="2">Putative ovule protein</fullName>
    </submittedName>
</protein>
<evidence type="ECO:0000313" key="2">
    <source>
        <dbReference type="EMBL" id="JAP12805.1"/>
    </source>
</evidence>
<feature type="transmembrane region" description="Helical" evidence="1">
    <location>
        <begin position="12"/>
        <end position="32"/>
    </location>
</feature>
<keyword evidence="1" id="KW-0812">Transmembrane</keyword>
<evidence type="ECO:0000256" key="1">
    <source>
        <dbReference type="SAM" id="Phobius"/>
    </source>
</evidence>
<keyword evidence="1" id="KW-0472">Membrane</keyword>